<evidence type="ECO:0000259" key="17">
    <source>
        <dbReference type="PROSITE" id="PS51918"/>
    </source>
</evidence>
<dbReference type="InterPro" id="IPR058240">
    <property type="entry name" value="rSAM_sf"/>
</dbReference>
<comment type="similarity">
    <text evidence="14">Belongs to the methylthiotransferase family. MtaB subfamily.</text>
</comment>
<dbReference type="PROSITE" id="PS01278">
    <property type="entry name" value="MTTASE_RADICAL"/>
    <property type="match status" value="1"/>
</dbReference>
<keyword evidence="20" id="KW-1185">Reference proteome</keyword>
<comment type="function">
    <text evidence="2">Catalyzes the methylthiolation of N6-threonylcarbamoyladenosine (t(6)A), leading to the formation of 2-methylthio-N6-threonylcarbamoyladenosine (ms(2)t(6)A) at position 37 in tRNAs that read codons beginning with adenine.</text>
</comment>
<protein>
    <recommendedName>
        <fullName evidence="15">Threonylcarbamoyladenosine tRNA methylthiotransferase MtaB</fullName>
        <ecNumber evidence="3">2.8.4.5</ecNumber>
    </recommendedName>
    <alternativeName>
        <fullName evidence="12">tRNA-t(6)A37 methylthiotransferase</fullName>
    </alternativeName>
</protein>
<dbReference type="NCBIfam" id="TIGR01579">
    <property type="entry name" value="MiaB-like-C"/>
    <property type="match status" value="1"/>
</dbReference>
<proteinExistence type="inferred from homology"/>
<feature type="domain" description="MTTase N-terminal" evidence="16">
    <location>
        <begin position="5"/>
        <end position="117"/>
    </location>
</feature>
<reference evidence="18" key="3">
    <citation type="submission" date="2019-09" db="EMBL/GenBank/DDBJ databases">
        <authorList>
            <person name="Zhang D.-C."/>
        </authorList>
    </citation>
    <scope>NUCLEOTIDE SEQUENCE</scope>
    <source>
        <strain evidence="18">RU-4-M-4</strain>
    </source>
</reference>
<organism evidence="18 21">
    <name type="scientific">Algibacter amylolyticus</name>
    <dbReference type="NCBI Taxonomy" id="1608400"/>
    <lineage>
        <taxon>Bacteria</taxon>
        <taxon>Pseudomonadati</taxon>
        <taxon>Bacteroidota</taxon>
        <taxon>Flavobacteriia</taxon>
        <taxon>Flavobacteriales</taxon>
        <taxon>Flavobacteriaceae</taxon>
        <taxon>Algibacter</taxon>
    </lineage>
</organism>
<accession>A0A5M7B1K9</accession>
<dbReference type="Proteomes" id="UP000315145">
    <property type="component" value="Unassembled WGS sequence"/>
</dbReference>
<dbReference type="EMBL" id="VWRS01000008">
    <property type="protein sequence ID" value="KAA5823506.1"/>
    <property type="molecule type" value="Genomic_DNA"/>
</dbReference>
<dbReference type="PANTHER" id="PTHR43020:SF2">
    <property type="entry name" value="MITOCHONDRIAL TRNA METHYLTHIOTRANSFERASE CDK5RAP1"/>
    <property type="match status" value="1"/>
</dbReference>
<dbReference type="Pfam" id="PF04055">
    <property type="entry name" value="Radical_SAM"/>
    <property type="match status" value="1"/>
</dbReference>
<evidence type="ECO:0000256" key="8">
    <source>
        <dbReference type="ARBA" id="ARBA00022694"/>
    </source>
</evidence>
<dbReference type="EC" id="2.8.4.5" evidence="3"/>
<keyword evidence="6 18" id="KW-0808">Transferase</keyword>
<evidence type="ECO:0000256" key="5">
    <source>
        <dbReference type="ARBA" id="ARBA00022490"/>
    </source>
</evidence>
<dbReference type="PROSITE" id="PS51918">
    <property type="entry name" value="RADICAL_SAM"/>
    <property type="match status" value="1"/>
</dbReference>
<dbReference type="InterPro" id="IPR006638">
    <property type="entry name" value="Elp3/MiaA/NifB-like_rSAM"/>
</dbReference>
<comment type="cofactor">
    <cofactor evidence="1">
        <name>[4Fe-4S] cluster</name>
        <dbReference type="ChEBI" id="CHEBI:49883"/>
    </cofactor>
</comment>
<evidence type="ECO:0000313" key="20">
    <source>
        <dbReference type="Proteomes" id="UP000315145"/>
    </source>
</evidence>
<evidence type="ECO:0000256" key="1">
    <source>
        <dbReference type="ARBA" id="ARBA00001966"/>
    </source>
</evidence>
<name>A0A5M7B1K9_9FLAO</name>
<dbReference type="AlphaFoldDB" id="A0A5M7B1K9"/>
<reference evidence="18 21" key="1">
    <citation type="journal article" date="2015" name="Int. J. Syst. Evol. Microbiol.">
        <title>Algibacter amylolyticus sp. nov., isolated from intertidal sediment.</title>
        <authorList>
            <person name="Zhang D.C."/>
            <person name="Wu J."/>
            <person name="Neuner K."/>
            <person name="Yao J."/>
            <person name="Margesin R."/>
        </authorList>
    </citation>
    <scope>NUCLEOTIDE SEQUENCE [LARGE SCALE GENOMIC DNA]</scope>
    <source>
        <strain evidence="18 21">RU-4-M-4</strain>
    </source>
</reference>
<evidence type="ECO:0000256" key="14">
    <source>
        <dbReference type="ARBA" id="ARBA00061574"/>
    </source>
</evidence>
<dbReference type="Proteomes" id="UP000322315">
    <property type="component" value="Unassembled WGS sequence"/>
</dbReference>
<dbReference type="InterPro" id="IPR020612">
    <property type="entry name" value="Methylthiotransferase_CS"/>
</dbReference>
<dbReference type="OrthoDB" id="9805215at2"/>
<evidence type="ECO:0000313" key="19">
    <source>
        <dbReference type="EMBL" id="TSJ73994.1"/>
    </source>
</evidence>
<dbReference type="InterPro" id="IPR007197">
    <property type="entry name" value="rSAM"/>
</dbReference>
<evidence type="ECO:0000256" key="15">
    <source>
        <dbReference type="ARBA" id="ARBA00069898"/>
    </source>
</evidence>
<evidence type="ECO:0000256" key="13">
    <source>
        <dbReference type="ARBA" id="ARBA00051661"/>
    </source>
</evidence>
<sequence>MIMNKKVAFYTLGCKLNFSETSTIARNFNNEGFDRVDFAEKADIYVINTCSVTENADKRFKTIVKQAQKANPDAFVAAVGCYAQLKPQELADVNGVDLVLGATEKFKITDYINDLSKNDFGEVHSCEIEEADFYVGSYSIGDRTRAFLKVQDGCDYKCTYCTIPLARGISRSDTMANVLENAREISAKNIKEIVLTGVNIGDYGKGEFGNKKHEHTFLDLVTELDKVEGIERLRISSIEPNLLKNDTIDLVSKSRAFVPHFHIPLQSGSNDILKKMKRRYMRELYVDRVAKIKEVMPHACIGVDVIVGFPGETDEHFLETYNFLTDLDISYLHVFTYSERDNTEAATMDNVVPNNVRSKRSKMLRGLSVKKRRAFYESQLKSTRTVLFESENKAGYIHGFTENYVKVKTPWNPKLVNTLHQVELTEIDDDGLVRLKFVETLIKAN</sequence>
<evidence type="ECO:0000259" key="16">
    <source>
        <dbReference type="PROSITE" id="PS51449"/>
    </source>
</evidence>
<dbReference type="GO" id="GO:0005829">
    <property type="term" value="C:cytosol"/>
    <property type="evidence" value="ECO:0007669"/>
    <property type="project" value="TreeGrafter"/>
</dbReference>
<dbReference type="SUPFAM" id="SSF102114">
    <property type="entry name" value="Radical SAM enzymes"/>
    <property type="match status" value="1"/>
</dbReference>
<dbReference type="InterPro" id="IPR005839">
    <property type="entry name" value="Methylthiotransferase"/>
</dbReference>
<dbReference type="SFLD" id="SFLDG01082">
    <property type="entry name" value="B12-binding_domain_containing"/>
    <property type="match status" value="1"/>
</dbReference>
<evidence type="ECO:0000256" key="9">
    <source>
        <dbReference type="ARBA" id="ARBA00022723"/>
    </source>
</evidence>
<dbReference type="EMBL" id="VMBF01000008">
    <property type="protein sequence ID" value="TSJ73994.1"/>
    <property type="molecule type" value="Genomic_DNA"/>
</dbReference>
<keyword evidence="11" id="KW-0411">Iron-sulfur</keyword>
<evidence type="ECO:0000256" key="4">
    <source>
        <dbReference type="ARBA" id="ARBA00022485"/>
    </source>
</evidence>
<keyword evidence="5" id="KW-0963">Cytoplasm</keyword>
<keyword evidence="8" id="KW-0819">tRNA processing</keyword>
<evidence type="ECO:0000256" key="2">
    <source>
        <dbReference type="ARBA" id="ARBA00002399"/>
    </source>
</evidence>
<dbReference type="GO" id="GO:0046872">
    <property type="term" value="F:metal ion binding"/>
    <property type="evidence" value="ECO:0007669"/>
    <property type="project" value="UniProtKB-KW"/>
</dbReference>
<dbReference type="SFLD" id="SFLDG01061">
    <property type="entry name" value="methylthiotransferase"/>
    <property type="match status" value="1"/>
</dbReference>
<comment type="catalytic activity">
    <reaction evidence="13">
        <text>N(6)-L-threonylcarbamoyladenosine(37) in tRNA + (sulfur carrier)-SH + AH2 + 2 S-adenosyl-L-methionine = 2-methylsulfanyl-N(6)-L-threonylcarbamoyladenosine(37) in tRNA + (sulfur carrier)-H + 5'-deoxyadenosine + L-methionine + A + S-adenosyl-L-homocysteine + 2 H(+)</text>
        <dbReference type="Rhea" id="RHEA:37075"/>
        <dbReference type="Rhea" id="RHEA-COMP:10163"/>
        <dbReference type="Rhea" id="RHEA-COMP:11092"/>
        <dbReference type="Rhea" id="RHEA-COMP:14737"/>
        <dbReference type="Rhea" id="RHEA-COMP:14739"/>
        <dbReference type="ChEBI" id="CHEBI:13193"/>
        <dbReference type="ChEBI" id="CHEBI:15378"/>
        <dbReference type="ChEBI" id="CHEBI:17319"/>
        <dbReference type="ChEBI" id="CHEBI:17499"/>
        <dbReference type="ChEBI" id="CHEBI:29917"/>
        <dbReference type="ChEBI" id="CHEBI:57844"/>
        <dbReference type="ChEBI" id="CHEBI:57856"/>
        <dbReference type="ChEBI" id="CHEBI:59789"/>
        <dbReference type="ChEBI" id="CHEBI:64428"/>
        <dbReference type="ChEBI" id="CHEBI:74418"/>
        <dbReference type="ChEBI" id="CHEBI:74420"/>
        <dbReference type="EC" id="2.8.4.5"/>
    </reaction>
</comment>
<dbReference type="GO" id="GO:0035597">
    <property type="term" value="F:tRNA-2-methylthio-N(6)-dimethylallyladenosine(37) synthase activity"/>
    <property type="evidence" value="ECO:0007669"/>
    <property type="project" value="TreeGrafter"/>
</dbReference>
<evidence type="ECO:0000256" key="3">
    <source>
        <dbReference type="ARBA" id="ARBA00013273"/>
    </source>
</evidence>
<keyword evidence="9" id="KW-0479">Metal-binding</keyword>
<evidence type="ECO:0000256" key="11">
    <source>
        <dbReference type="ARBA" id="ARBA00023014"/>
    </source>
</evidence>
<dbReference type="SMART" id="SM00729">
    <property type="entry name" value="Elp3"/>
    <property type="match status" value="1"/>
</dbReference>
<dbReference type="SFLD" id="SFLDS00029">
    <property type="entry name" value="Radical_SAM"/>
    <property type="match status" value="1"/>
</dbReference>
<dbReference type="GO" id="GO:0051539">
    <property type="term" value="F:4 iron, 4 sulfur cluster binding"/>
    <property type="evidence" value="ECO:0007669"/>
    <property type="project" value="UniProtKB-KW"/>
</dbReference>
<dbReference type="Gene3D" id="3.80.30.20">
    <property type="entry name" value="tm_1862 like domain"/>
    <property type="match status" value="1"/>
</dbReference>
<dbReference type="Gene3D" id="3.40.50.12160">
    <property type="entry name" value="Methylthiotransferase, N-terminal domain"/>
    <property type="match status" value="1"/>
</dbReference>
<evidence type="ECO:0000313" key="21">
    <source>
        <dbReference type="Proteomes" id="UP000322315"/>
    </source>
</evidence>
<dbReference type="PANTHER" id="PTHR43020">
    <property type="entry name" value="CDK5 REGULATORY SUBUNIT-ASSOCIATED PROTEIN 1"/>
    <property type="match status" value="1"/>
</dbReference>
<dbReference type="Pfam" id="PF00919">
    <property type="entry name" value="UPF0004"/>
    <property type="match status" value="1"/>
</dbReference>
<keyword evidence="10" id="KW-0408">Iron</keyword>
<reference evidence="19 20" key="2">
    <citation type="submission" date="2019-07" db="EMBL/GenBank/DDBJ databases">
        <title>Algibacter marinivivus sp. nov., isolated from the surface of a marine red alga.</title>
        <authorList>
            <person name="Zhong X."/>
            <person name="Xu W."/>
            <person name="Zhang Y."/>
            <person name="Zhang Q."/>
            <person name="Du Z."/>
        </authorList>
    </citation>
    <scope>NUCLEOTIDE SEQUENCE [LARGE SCALE GENOMIC DNA]</scope>
    <source>
        <strain evidence="19 20">RU-4-M-4</strain>
    </source>
</reference>
<keyword evidence="4" id="KW-0004">4Fe-4S</keyword>
<evidence type="ECO:0000256" key="10">
    <source>
        <dbReference type="ARBA" id="ARBA00023004"/>
    </source>
</evidence>
<dbReference type="InterPro" id="IPR038135">
    <property type="entry name" value="Methylthiotransferase_N_sf"/>
</dbReference>
<comment type="caution">
    <text evidence="18">The sequence shown here is derived from an EMBL/GenBank/DDBJ whole genome shotgun (WGS) entry which is preliminary data.</text>
</comment>
<evidence type="ECO:0000256" key="7">
    <source>
        <dbReference type="ARBA" id="ARBA00022691"/>
    </source>
</evidence>
<keyword evidence="7" id="KW-0949">S-adenosyl-L-methionine</keyword>
<gene>
    <name evidence="18" type="primary">mtaB</name>
    <name evidence="18" type="ORF">F2B50_12440</name>
    <name evidence="19" type="ORF">FPF71_12440</name>
</gene>
<feature type="domain" description="Radical SAM core" evidence="17">
    <location>
        <begin position="140"/>
        <end position="374"/>
    </location>
</feature>
<evidence type="ECO:0000313" key="18">
    <source>
        <dbReference type="EMBL" id="KAA5823506.1"/>
    </source>
</evidence>
<dbReference type="InterPro" id="IPR013848">
    <property type="entry name" value="Methylthiotransferase_N"/>
</dbReference>
<dbReference type="InterPro" id="IPR023404">
    <property type="entry name" value="rSAM_horseshoe"/>
</dbReference>
<dbReference type="PROSITE" id="PS51449">
    <property type="entry name" value="MTTASE_N"/>
    <property type="match status" value="1"/>
</dbReference>
<dbReference type="FunFam" id="3.40.50.12160:FF:000004">
    <property type="entry name" value="Threonylcarbamoyladenosine tRNA methylthiotransferase MtaB"/>
    <property type="match status" value="1"/>
</dbReference>
<evidence type="ECO:0000256" key="6">
    <source>
        <dbReference type="ARBA" id="ARBA00022679"/>
    </source>
</evidence>
<dbReference type="InterPro" id="IPR006467">
    <property type="entry name" value="MiaB-like_bact"/>
</dbReference>
<evidence type="ECO:0000256" key="12">
    <source>
        <dbReference type="ARBA" id="ARBA00031213"/>
    </source>
</evidence>
<dbReference type="GO" id="GO:0035598">
    <property type="term" value="F:tRNA (N(6)-L-threonylcarbamoyladenosine(37)-C(2))-methylthiotransferase activity"/>
    <property type="evidence" value="ECO:0007669"/>
    <property type="project" value="UniProtKB-EC"/>
</dbReference>
<dbReference type="NCBIfam" id="TIGR00089">
    <property type="entry name" value="MiaB/RimO family radical SAM methylthiotransferase"/>
    <property type="match status" value="1"/>
</dbReference>
<dbReference type="FunFam" id="3.80.30.20:FF:000001">
    <property type="entry name" value="tRNA-2-methylthio-N(6)-dimethylallyladenosine synthase 2"/>
    <property type="match status" value="1"/>
</dbReference>